<feature type="domain" description="Protein kinase" evidence="14">
    <location>
        <begin position="124"/>
        <end position="449"/>
    </location>
</feature>
<dbReference type="AlphaFoldDB" id="A0A7R9M4A3"/>
<dbReference type="Gene3D" id="2.130.10.30">
    <property type="entry name" value="Regulator of chromosome condensation 1/beta-lactamase-inhibitor protein II"/>
    <property type="match status" value="1"/>
</dbReference>
<name>A0A7R9M4A3_9ACAR</name>
<dbReference type="PROSITE" id="PS50011">
    <property type="entry name" value="PROTEIN_KINASE_DOM"/>
    <property type="match status" value="1"/>
</dbReference>
<dbReference type="InterPro" id="IPR008271">
    <property type="entry name" value="Ser/Thr_kinase_AS"/>
</dbReference>
<dbReference type="OrthoDB" id="3205605at2759"/>
<feature type="repeat" description="RCC1" evidence="11">
    <location>
        <begin position="13"/>
        <end position="64"/>
    </location>
</feature>
<evidence type="ECO:0000256" key="9">
    <source>
        <dbReference type="ARBA" id="ARBA00048659"/>
    </source>
</evidence>
<dbReference type="SMART" id="SM00220">
    <property type="entry name" value="S_TKc"/>
    <property type="match status" value="1"/>
</dbReference>
<evidence type="ECO:0000256" key="10">
    <source>
        <dbReference type="ARBA" id="ARBA00048977"/>
    </source>
</evidence>
<keyword evidence="3" id="KW-0808">Transferase</keyword>
<evidence type="ECO:0000256" key="1">
    <source>
        <dbReference type="ARBA" id="ARBA00012513"/>
    </source>
</evidence>
<evidence type="ECO:0000256" key="3">
    <source>
        <dbReference type="ARBA" id="ARBA00022679"/>
    </source>
</evidence>
<accession>A0A7R9M4A3</accession>
<proteinExistence type="inferred from homology"/>
<evidence type="ECO:0000256" key="11">
    <source>
        <dbReference type="PROSITE-ProRule" id="PRU00235"/>
    </source>
</evidence>
<evidence type="ECO:0000256" key="7">
    <source>
        <dbReference type="ARBA" id="ARBA00023193"/>
    </source>
</evidence>
<keyword evidence="16" id="KW-1185">Reference proteome</keyword>
<evidence type="ECO:0000256" key="13">
    <source>
        <dbReference type="RuleBase" id="RU000304"/>
    </source>
</evidence>
<keyword evidence="5" id="KW-0418">Kinase</keyword>
<keyword evidence="7" id="KW-0652">Protein synthesis inhibitor</keyword>
<dbReference type="InterPro" id="IPR050339">
    <property type="entry name" value="CC_SR_Kinase"/>
</dbReference>
<evidence type="ECO:0000259" key="14">
    <source>
        <dbReference type="PROSITE" id="PS50011"/>
    </source>
</evidence>
<organism evidence="15">
    <name type="scientific">Oppiella nova</name>
    <dbReference type="NCBI Taxonomy" id="334625"/>
    <lineage>
        <taxon>Eukaryota</taxon>
        <taxon>Metazoa</taxon>
        <taxon>Ecdysozoa</taxon>
        <taxon>Arthropoda</taxon>
        <taxon>Chelicerata</taxon>
        <taxon>Arachnida</taxon>
        <taxon>Acari</taxon>
        <taxon>Acariformes</taxon>
        <taxon>Sarcoptiformes</taxon>
        <taxon>Oribatida</taxon>
        <taxon>Brachypylina</taxon>
        <taxon>Oppioidea</taxon>
        <taxon>Oppiidae</taxon>
        <taxon>Oppiella</taxon>
    </lineage>
</organism>
<sequence>CGDYHTIVLTSNGQVFGWGYNNHGQVGSGNKSIQLDPTPVEISTEYQISKIECNLNTSLALTCEGQVLIWGEGSCRNKIRTPYLLEIEINIQTALPISWLYTYLLSNHETHDKLNNSISFEKSFDVINKLGEGGYGLVYKVRDKCNHEFYAIKKCHLNGLTEKEKENVLNETQSLMKLRSEFVIKYYYSWIECNFLYFQMDLCIDNLNNVLETKKSLSNELMTSFEFYISYEMFRRLTECVQYLHKKHIIHRDLKPDNVLISMDYKIKLCDFGLAKEVDSIDWYRMSKAKHTADVGTINYMAPEAETEDYNHLTDIYSLSLIGAQLFDLKPDNVLISKYGEIKLCDFGLAKEVPNCDPFLMSKAKNTADVGTVAYMAPEAQTTEYNHLIDIYSLSLIGAQIFGFNRNDIIDGNSNFDIYNISLLSKVHSPKYLEALSEYVAKNEYNSWIETNEIFIQMKLCSDNEIKLIGNDLDQLEW</sequence>
<dbReference type="SUPFAM" id="SSF56112">
    <property type="entry name" value="Protein kinase-like (PK-like)"/>
    <property type="match status" value="2"/>
</dbReference>
<evidence type="ECO:0000256" key="6">
    <source>
        <dbReference type="ARBA" id="ARBA00022840"/>
    </source>
</evidence>
<reference evidence="15" key="1">
    <citation type="submission" date="2020-11" db="EMBL/GenBank/DDBJ databases">
        <authorList>
            <person name="Tran Van P."/>
        </authorList>
    </citation>
    <scope>NUCLEOTIDE SEQUENCE</scope>
</reference>
<keyword evidence="6 12" id="KW-0067">ATP-binding</keyword>
<keyword evidence="2 13" id="KW-0723">Serine/threonine-protein kinase</keyword>
<feature type="non-terminal residue" evidence="15">
    <location>
        <position position="1"/>
    </location>
</feature>
<dbReference type="EC" id="2.7.11.1" evidence="1"/>
<gene>
    <name evidence="15" type="ORF">ONB1V03_LOCUS9889</name>
</gene>
<evidence type="ECO:0000256" key="4">
    <source>
        <dbReference type="ARBA" id="ARBA00022741"/>
    </source>
</evidence>
<dbReference type="PANTHER" id="PTHR11042:SF160">
    <property type="entry name" value="EUKARYOTIC TRANSLATION INITIATION FACTOR 2-ALPHA KINASE 1"/>
    <property type="match status" value="1"/>
</dbReference>
<evidence type="ECO:0000256" key="2">
    <source>
        <dbReference type="ARBA" id="ARBA00022527"/>
    </source>
</evidence>
<dbReference type="InterPro" id="IPR017441">
    <property type="entry name" value="Protein_kinase_ATP_BS"/>
</dbReference>
<dbReference type="GO" id="GO:0005634">
    <property type="term" value="C:nucleus"/>
    <property type="evidence" value="ECO:0007669"/>
    <property type="project" value="TreeGrafter"/>
</dbReference>
<dbReference type="InterPro" id="IPR000719">
    <property type="entry name" value="Prot_kinase_dom"/>
</dbReference>
<evidence type="ECO:0000313" key="16">
    <source>
        <dbReference type="Proteomes" id="UP000728032"/>
    </source>
</evidence>
<dbReference type="InterPro" id="IPR009091">
    <property type="entry name" value="RCC1/BLIP-II"/>
</dbReference>
<dbReference type="PROSITE" id="PS00108">
    <property type="entry name" value="PROTEIN_KINASE_ST"/>
    <property type="match status" value="1"/>
</dbReference>
<protein>
    <recommendedName>
        <fullName evidence="1">non-specific serine/threonine protein kinase</fullName>
        <ecNumber evidence="1">2.7.11.1</ecNumber>
    </recommendedName>
</protein>
<comment type="catalytic activity">
    <reaction evidence="10">
        <text>L-seryl-[protein] + ATP = O-phospho-L-seryl-[protein] + ADP + H(+)</text>
        <dbReference type="Rhea" id="RHEA:17989"/>
        <dbReference type="Rhea" id="RHEA-COMP:9863"/>
        <dbReference type="Rhea" id="RHEA-COMP:11604"/>
        <dbReference type="ChEBI" id="CHEBI:15378"/>
        <dbReference type="ChEBI" id="CHEBI:29999"/>
        <dbReference type="ChEBI" id="CHEBI:30616"/>
        <dbReference type="ChEBI" id="CHEBI:83421"/>
        <dbReference type="ChEBI" id="CHEBI:456216"/>
        <dbReference type="EC" id="2.7.11.1"/>
    </reaction>
    <physiologicalReaction direction="left-to-right" evidence="10">
        <dbReference type="Rhea" id="RHEA:17990"/>
    </physiologicalReaction>
</comment>
<keyword evidence="4 12" id="KW-0547">Nucleotide-binding</keyword>
<dbReference type="PANTHER" id="PTHR11042">
    <property type="entry name" value="EUKARYOTIC TRANSLATION INITIATION FACTOR 2-ALPHA KINASE EIF2-ALPHA KINASE -RELATED"/>
    <property type="match status" value="1"/>
</dbReference>
<evidence type="ECO:0000256" key="12">
    <source>
        <dbReference type="PROSITE-ProRule" id="PRU10141"/>
    </source>
</evidence>
<dbReference type="GO" id="GO:0004674">
    <property type="term" value="F:protein serine/threonine kinase activity"/>
    <property type="evidence" value="ECO:0007669"/>
    <property type="project" value="UniProtKB-KW"/>
</dbReference>
<feature type="non-terminal residue" evidence="15">
    <location>
        <position position="478"/>
    </location>
</feature>
<dbReference type="Gene3D" id="3.30.200.20">
    <property type="entry name" value="Phosphorylase Kinase, domain 1"/>
    <property type="match status" value="1"/>
</dbReference>
<comment type="similarity">
    <text evidence="8">Belongs to the protein kinase superfamily. Ser/Thr protein kinase family. GCN2 subfamily.</text>
</comment>
<dbReference type="PROSITE" id="PS50012">
    <property type="entry name" value="RCC1_3"/>
    <property type="match status" value="1"/>
</dbReference>
<comment type="catalytic activity">
    <reaction evidence="9">
        <text>L-threonyl-[protein] + ATP = O-phospho-L-threonyl-[protein] + ADP + H(+)</text>
        <dbReference type="Rhea" id="RHEA:46608"/>
        <dbReference type="Rhea" id="RHEA-COMP:11060"/>
        <dbReference type="Rhea" id="RHEA-COMP:11605"/>
        <dbReference type="ChEBI" id="CHEBI:15378"/>
        <dbReference type="ChEBI" id="CHEBI:30013"/>
        <dbReference type="ChEBI" id="CHEBI:30616"/>
        <dbReference type="ChEBI" id="CHEBI:61977"/>
        <dbReference type="ChEBI" id="CHEBI:456216"/>
        <dbReference type="EC" id="2.7.11.1"/>
    </reaction>
    <physiologicalReaction direction="left-to-right" evidence="9">
        <dbReference type="Rhea" id="RHEA:46609"/>
    </physiologicalReaction>
</comment>
<dbReference type="Pfam" id="PF13540">
    <property type="entry name" value="RCC1_2"/>
    <property type="match status" value="1"/>
</dbReference>
<dbReference type="Proteomes" id="UP000728032">
    <property type="component" value="Unassembled WGS sequence"/>
</dbReference>
<dbReference type="Gene3D" id="1.10.510.10">
    <property type="entry name" value="Transferase(Phosphotransferase) domain 1"/>
    <property type="match status" value="2"/>
</dbReference>
<dbReference type="InterPro" id="IPR000408">
    <property type="entry name" value="Reg_chr_condens"/>
</dbReference>
<dbReference type="GO" id="GO:0005737">
    <property type="term" value="C:cytoplasm"/>
    <property type="evidence" value="ECO:0007669"/>
    <property type="project" value="TreeGrafter"/>
</dbReference>
<dbReference type="InterPro" id="IPR011009">
    <property type="entry name" value="Kinase-like_dom_sf"/>
</dbReference>
<evidence type="ECO:0000256" key="5">
    <source>
        <dbReference type="ARBA" id="ARBA00022777"/>
    </source>
</evidence>
<dbReference type="GO" id="GO:0005524">
    <property type="term" value="F:ATP binding"/>
    <property type="evidence" value="ECO:0007669"/>
    <property type="project" value="UniProtKB-UniRule"/>
</dbReference>
<dbReference type="PROSITE" id="PS00107">
    <property type="entry name" value="PROTEIN_KINASE_ATP"/>
    <property type="match status" value="1"/>
</dbReference>
<dbReference type="Pfam" id="PF00069">
    <property type="entry name" value="Pkinase"/>
    <property type="match status" value="2"/>
</dbReference>
<dbReference type="SUPFAM" id="SSF50985">
    <property type="entry name" value="RCC1/BLIP-II"/>
    <property type="match status" value="1"/>
</dbReference>
<evidence type="ECO:0000313" key="15">
    <source>
        <dbReference type="EMBL" id="CAD7653232.1"/>
    </source>
</evidence>
<feature type="binding site" evidence="12">
    <location>
        <position position="154"/>
    </location>
    <ligand>
        <name>ATP</name>
        <dbReference type="ChEBI" id="CHEBI:30616"/>
    </ligand>
</feature>
<evidence type="ECO:0000256" key="8">
    <source>
        <dbReference type="ARBA" id="ARBA00037982"/>
    </source>
</evidence>
<dbReference type="EMBL" id="OC921242">
    <property type="protein sequence ID" value="CAD7653232.1"/>
    <property type="molecule type" value="Genomic_DNA"/>
</dbReference>
<dbReference type="EMBL" id="CAJPVJ010006417">
    <property type="protein sequence ID" value="CAG2170419.1"/>
    <property type="molecule type" value="Genomic_DNA"/>
</dbReference>